<accession>G4TA61</accession>
<dbReference type="InParanoid" id="G4TA61"/>
<name>G4TA61_SERID</name>
<evidence type="ECO:0000313" key="2">
    <source>
        <dbReference type="Proteomes" id="UP000007148"/>
    </source>
</evidence>
<dbReference type="AlphaFoldDB" id="G4TA61"/>
<dbReference type="Proteomes" id="UP000007148">
    <property type="component" value="Unassembled WGS sequence"/>
</dbReference>
<dbReference type="HOGENOM" id="CLU_2307122_0_0_1"/>
<organism evidence="1 2">
    <name type="scientific">Serendipita indica (strain DSM 11827)</name>
    <name type="common">Root endophyte fungus</name>
    <name type="synonym">Piriformospora indica</name>
    <dbReference type="NCBI Taxonomy" id="1109443"/>
    <lineage>
        <taxon>Eukaryota</taxon>
        <taxon>Fungi</taxon>
        <taxon>Dikarya</taxon>
        <taxon>Basidiomycota</taxon>
        <taxon>Agaricomycotina</taxon>
        <taxon>Agaricomycetes</taxon>
        <taxon>Sebacinales</taxon>
        <taxon>Serendipitaceae</taxon>
        <taxon>Serendipita</taxon>
    </lineage>
</organism>
<evidence type="ECO:0000313" key="1">
    <source>
        <dbReference type="EMBL" id="CCA68225.1"/>
    </source>
</evidence>
<gene>
    <name evidence="1" type="ORF">PIIN_02091</name>
</gene>
<keyword evidence="2" id="KW-1185">Reference proteome</keyword>
<protein>
    <submittedName>
        <fullName evidence="1">Uncharacterized protein</fullName>
    </submittedName>
</protein>
<comment type="caution">
    <text evidence="1">The sequence shown here is derived from an EMBL/GenBank/DDBJ whole genome shotgun (WGS) entry which is preliminary data.</text>
</comment>
<proteinExistence type="predicted"/>
<reference evidence="1 2" key="1">
    <citation type="journal article" date="2011" name="PLoS Pathog.">
        <title>Endophytic Life Strategies Decoded by Genome and Transcriptome Analyses of the Mutualistic Root Symbiont Piriformospora indica.</title>
        <authorList>
            <person name="Zuccaro A."/>
            <person name="Lahrmann U."/>
            <person name="Guldener U."/>
            <person name="Langen G."/>
            <person name="Pfiffi S."/>
            <person name="Biedenkopf D."/>
            <person name="Wong P."/>
            <person name="Samans B."/>
            <person name="Grimm C."/>
            <person name="Basiewicz M."/>
            <person name="Murat C."/>
            <person name="Martin F."/>
            <person name="Kogel K.H."/>
        </authorList>
    </citation>
    <scope>NUCLEOTIDE SEQUENCE [LARGE SCALE GENOMIC DNA]</scope>
    <source>
        <strain evidence="1 2">DSM 11827</strain>
    </source>
</reference>
<sequence length="100" mass="11049">MLDSNTRLRPPESIYNRIISIDQGGVIDHLYTLVLERTDPEDYAVMHEMLAIPLAAFEPLTVGHFDDIVNHNRVDGSAKALVDALSSVLSEVGFRSTLLA</sequence>
<dbReference type="EMBL" id="CAFZ01000028">
    <property type="protein sequence ID" value="CCA68225.1"/>
    <property type="molecule type" value="Genomic_DNA"/>
</dbReference>